<protein>
    <submittedName>
        <fullName evidence="3">Uncharacterized protein</fullName>
    </submittedName>
</protein>
<evidence type="ECO:0000256" key="1">
    <source>
        <dbReference type="SAM" id="Phobius"/>
    </source>
</evidence>
<evidence type="ECO:0000313" key="3">
    <source>
        <dbReference type="EMBL" id="CAE8634306.1"/>
    </source>
</evidence>
<organism evidence="3 5">
    <name type="scientific">Polarella glacialis</name>
    <name type="common">Dinoflagellate</name>
    <dbReference type="NCBI Taxonomy" id="89957"/>
    <lineage>
        <taxon>Eukaryota</taxon>
        <taxon>Sar</taxon>
        <taxon>Alveolata</taxon>
        <taxon>Dinophyceae</taxon>
        <taxon>Suessiales</taxon>
        <taxon>Suessiaceae</taxon>
        <taxon>Polarella</taxon>
    </lineage>
</organism>
<keyword evidence="1" id="KW-1133">Transmembrane helix</keyword>
<keyword evidence="5" id="KW-1185">Reference proteome</keyword>
<evidence type="ECO:0000313" key="5">
    <source>
        <dbReference type="Proteomes" id="UP000654075"/>
    </source>
</evidence>
<dbReference type="Proteomes" id="UP000654075">
    <property type="component" value="Unassembled WGS sequence"/>
</dbReference>
<keyword evidence="1" id="KW-0472">Membrane</keyword>
<dbReference type="Proteomes" id="UP000626109">
    <property type="component" value="Unassembled WGS sequence"/>
</dbReference>
<dbReference type="EMBL" id="CAJNNW010005941">
    <property type="protein sequence ID" value="CAE8647877.1"/>
    <property type="molecule type" value="Genomic_DNA"/>
</dbReference>
<comment type="caution">
    <text evidence="3">The sequence shown here is derived from an EMBL/GenBank/DDBJ whole genome shotgun (WGS) entry which is preliminary data.</text>
</comment>
<dbReference type="InterPro" id="IPR029058">
    <property type="entry name" value="AB_hydrolase_fold"/>
</dbReference>
<dbReference type="SUPFAM" id="SSF53474">
    <property type="entry name" value="alpha/beta-Hydrolases"/>
    <property type="match status" value="1"/>
</dbReference>
<accession>A0A813H9G9</accession>
<sequence>MRASQQLLWTTLLSCAHALDLTIFVHYPSHNSAVDICGLVLSVTTSLETDSKPVLLQPFGDNIYRADLNLDDRYLSAEPLLAVLGNTPKRSSSEQCEKLCPHLSPNQLAELGVRSRVPPMSHSNEVHLWPFLCQQDPSSADLRTYSAAIGQDMAFTVHLPASFSENFLPRPTDRLPAVLFKFNSEWFWDYRNQRDYEYLHNSMVVGEIKEFVLVEIEEKGVVWQNWSNQPIFDDQGPQDNCTSKCPEDLEFICQTWPHTRNLYAGGNHSWGGASLFFDELYDHVLPQILALMPRRLDEDDASLTVGTWGYCIGGLASWNALVSKPNRFNLAYLGSPAMDYNCAEPFKRLENLSWVGRPPTIYLDTGSMEDDMMRRQVRLLYEKLVLKGLVPGRDIFFSESQFGTHEEKMLWRRAQVAMKSLFAIPGPSQGPASDRVAVPQVFGLSAEPTLVQEARPQILTWSSALIAVLCLAGAFVVGHWSGKVQARGREGYNWLAK</sequence>
<keyword evidence="2" id="KW-0732">Signal</keyword>
<feature type="transmembrane region" description="Helical" evidence="1">
    <location>
        <begin position="458"/>
        <end position="480"/>
    </location>
</feature>
<dbReference type="AlphaFoldDB" id="A0A813H9G9"/>
<evidence type="ECO:0000313" key="4">
    <source>
        <dbReference type="EMBL" id="CAE8647877.1"/>
    </source>
</evidence>
<name>A0A813H9G9_POLGL</name>
<reference evidence="3" key="1">
    <citation type="submission" date="2021-02" db="EMBL/GenBank/DDBJ databases">
        <authorList>
            <person name="Dougan E. K."/>
            <person name="Rhodes N."/>
            <person name="Thang M."/>
            <person name="Chan C."/>
        </authorList>
    </citation>
    <scope>NUCLEOTIDE SEQUENCE</scope>
</reference>
<keyword evidence="1" id="KW-0812">Transmembrane</keyword>
<dbReference type="PROSITE" id="PS51257">
    <property type="entry name" value="PROKAR_LIPOPROTEIN"/>
    <property type="match status" value="1"/>
</dbReference>
<evidence type="ECO:0000256" key="2">
    <source>
        <dbReference type="SAM" id="SignalP"/>
    </source>
</evidence>
<dbReference type="EMBL" id="CAJNNV010030962">
    <property type="protein sequence ID" value="CAE8634306.1"/>
    <property type="molecule type" value="Genomic_DNA"/>
</dbReference>
<feature type="signal peptide" evidence="2">
    <location>
        <begin position="1"/>
        <end position="18"/>
    </location>
</feature>
<feature type="chain" id="PRO_5036408885" evidence="2">
    <location>
        <begin position="19"/>
        <end position="497"/>
    </location>
</feature>
<proteinExistence type="predicted"/>
<gene>
    <name evidence="3" type="ORF">PGLA1383_LOCUS49952</name>
    <name evidence="4" type="ORF">PGLA2088_LOCUS6062</name>
</gene>
<dbReference type="Gene3D" id="3.40.50.1820">
    <property type="entry name" value="alpha/beta hydrolase"/>
    <property type="match status" value="1"/>
</dbReference>